<dbReference type="FunFam" id="1.10.486.10:FF:000003">
    <property type="entry name" value="ATP-dependent DNA helicase"/>
    <property type="match status" value="1"/>
</dbReference>
<comment type="catalytic activity">
    <reaction evidence="10">
        <text>ATP + H2O = ADP + phosphate + H(+)</text>
        <dbReference type="Rhea" id="RHEA:13065"/>
        <dbReference type="ChEBI" id="CHEBI:15377"/>
        <dbReference type="ChEBI" id="CHEBI:15378"/>
        <dbReference type="ChEBI" id="CHEBI:30616"/>
        <dbReference type="ChEBI" id="CHEBI:43474"/>
        <dbReference type="ChEBI" id="CHEBI:456216"/>
        <dbReference type="EC" id="5.6.2.4"/>
    </reaction>
</comment>
<dbReference type="InterPro" id="IPR000212">
    <property type="entry name" value="DNA_helicase_UvrD/REP"/>
</dbReference>
<accession>A0A381YHB2</accession>
<proteinExistence type="inferred from homology"/>
<organism evidence="14">
    <name type="scientific">marine metagenome</name>
    <dbReference type="NCBI Taxonomy" id="408172"/>
    <lineage>
        <taxon>unclassified sequences</taxon>
        <taxon>metagenomes</taxon>
        <taxon>ecological metagenomes</taxon>
    </lineage>
</organism>
<evidence type="ECO:0000313" key="14">
    <source>
        <dbReference type="EMBL" id="SVA76012.1"/>
    </source>
</evidence>
<feature type="compositionally biased region" description="Basic residues" evidence="11">
    <location>
        <begin position="693"/>
        <end position="706"/>
    </location>
</feature>
<keyword evidence="3" id="KW-0378">Hydrolase</keyword>
<evidence type="ECO:0000256" key="7">
    <source>
        <dbReference type="ARBA" id="ARBA00023235"/>
    </source>
</evidence>
<dbReference type="PANTHER" id="PTHR11070">
    <property type="entry name" value="UVRD / RECB / PCRA DNA HELICASE FAMILY MEMBER"/>
    <property type="match status" value="1"/>
</dbReference>
<feature type="region of interest" description="Disordered" evidence="11">
    <location>
        <begin position="626"/>
        <end position="706"/>
    </location>
</feature>
<keyword evidence="6" id="KW-0238">DNA-binding</keyword>
<evidence type="ECO:0000259" key="13">
    <source>
        <dbReference type="PROSITE" id="PS51217"/>
    </source>
</evidence>
<dbReference type="CDD" id="cd17932">
    <property type="entry name" value="DEXQc_UvrD"/>
    <property type="match status" value="1"/>
</dbReference>
<dbReference type="InterPro" id="IPR014017">
    <property type="entry name" value="DNA_helicase_UvrD-like_C"/>
</dbReference>
<evidence type="ECO:0000256" key="3">
    <source>
        <dbReference type="ARBA" id="ARBA00022801"/>
    </source>
</evidence>
<dbReference type="InterPro" id="IPR027417">
    <property type="entry name" value="P-loop_NTPase"/>
</dbReference>
<dbReference type="GO" id="GO:0003677">
    <property type="term" value="F:DNA binding"/>
    <property type="evidence" value="ECO:0007669"/>
    <property type="project" value="UniProtKB-KW"/>
</dbReference>
<dbReference type="PROSITE" id="PS51198">
    <property type="entry name" value="UVRD_HELICASE_ATP_BIND"/>
    <property type="match status" value="1"/>
</dbReference>
<evidence type="ECO:0000256" key="8">
    <source>
        <dbReference type="ARBA" id="ARBA00034617"/>
    </source>
</evidence>
<dbReference type="FunFam" id="1.10.10.160:FF:000001">
    <property type="entry name" value="ATP-dependent DNA helicase"/>
    <property type="match status" value="1"/>
</dbReference>
<dbReference type="CDD" id="cd18807">
    <property type="entry name" value="SF1_C_UvrD"/>
    <property type="match status" value="1"/>
</dbReference>
<dbReference type="GO" id="GO:0043138">
    <property type="term" value="F:3'-5' DNA helicase activity"/>
    <property type="evidence" value="ECO:0007669"/>
    <property type="project" value="UniProtKB-EC"/>
</dbReference>
<dbReference type="InterPro" id="IPR013986">
    <property type="entry name" value="DExx_box_DNA_helicase_dom_sf"/>
</dbReference>
<dbReference type="InterPro" id="IPR014016">
    <property type="entry name" value="UvrD-like_ATP-bd"/>
</dbReference>
<evidence type="ECO:0000256" key="11">
    <source>
        <dbReference type="SAM" id="MobiDB-lite"/>
    </source>
</evidence>
<sequence length="770" mass="86935">MHINFLDHLNIAQKKAVEKTDGPVLIVAGPGSGKTRVITSRIAYLVQEQGVNPYNIAAVTFTNKAASEMKDRLSSMLGKNAERVTARTFHSFCSMILRREGGVVGLDTDFVIFDDNDQMETVKKAMKDLDIDPKSFAPRNILSRISNSKSQLIDSEKFISQKSNYYDEVVGRVFENYETILSQSNAADFDDLLMKTQNLFLNNPDILNKYQNRFVYLMVDEFQDTNIAQYSIARQIASTHRNLCVVGDPDQSIYSWRNADIRNILSFRDDFPEATVVPLEENYRSTQTILEGARELISSNKERVEKNLWTRNSKGDLITVAEGYNEEEEAHLVLKEITRILDSGKHSHGDIAVMYRVNAQSRTFEMACQKYGIPYQVVGGIKFYQRKEIKDITAYLRTLLNTDDDISLARIINMPTRGLGQRTIDEIIRIARINEISMFEVIERLTTPEHETGTLGIQLSTRAVKSLGKFRDMITSLRIKIDGDLIDFIDSVVQQTGYSKYLQNDQEQGEERIENIQEYMNSAREYAHMEKREGLTSFLESVALVSDIDDLDGSGESLTLITLHQAKGLEFPAVFIVGMEEGLLPHRRAIESGDPSEIEEERRLCYVGMTRAQSLLYMMRAFRRGFRGGTEPSAPSRFLSEIPRSLIQMPGLETETTEKTPTQHRQNSQTNSNKKNKVVKTPKSQSDKLSHTSSRKHSPPPKRRRIVNKINPPAAANSYEVGDKVLHGTFGEGIVMSCEISGSDLQVTVAFKSDAGVKKLLASLAKLTKL</sequence>
<comment type="similarity">
    <text evidence="1">Belongs to the helicase family. UvrD subfamily.</text>
</comment>
<evidence type="ECO:0000256" key="9">
    <source>
        <dbReference type="ARBA" id="ARBA00034808"/>
    </source>
</evidence>
<dbReference type="GO" id="GO:0000725">
    <property type="term" value="P:recombinational repair"/>
    <property type="evidence" value="ECO:0007669"/>
    <property type="project" value="TreeGrafter"/>
</dbReference>
<dbReference type="PROSITE" id="PS51217">
    <property type="entry name" value="UVRD_HELICASE_CTER"/>
    <property type="match status" value="1"/>
</dbReference>
<dbReference type="EC" id="5.6.2.4" evidence="9"/>
<dbReference type="Gene3D" id="3.40.50.300">
    <property type="entry name" value="P-loop containing nucleotide triphosphate hydrolases"/>
    <property type="match status" value="2"/>
</dbReference>
<evidence type="ECO:0000256" key="1">
    <source>
        <dbReference type="ARBA" id="ARBA00009922"/>
    </source>
</evidence>
<dbReference type="GO" id="GO:0016787">
    <property type="term" value="F:hydrolase activity"/>
    <property type="evidence" value="ECO:0007669"/>
    <property type="project" value="UniProtKB-KW"/>
</dbReference>
<evidence type="ECO:0000256" key="10">
    <source>
        <dbReference type="ARBA" id="ARBA00048988"/>
    </source>
</evidence>
<protein>
    <recommendedName>
        <fullName evidence="9">DNA 3'-5' helicase</fullName>
        <ecNumber evidence="9">5.6.2.4</ecNumber>
    </recommendedName>
</protein>
<dbReference type="AlphaFoldDB" id="A0A381YHB2"/>
<dbReference type="GO" id="GO:0005524">
    <property type="term" value="F:ATP binding"/>
    <property type="evidence" value="ECO:0007669"/>
    <property type="project" value="UniProtKB-KW"/>
</dbReference>
<dbReference type="GO" id="GO:0005829">
    <property type="term" value="C:cytosol"/>
    <property type="evidence" value="ECO:0007669"/>
    <property type="project" value="TreeGrafter"/>
</dbReference>
<keyword evidence="2" id="KW-0547">Nucleotide-binding</keyword>
<keyword evidence="7" id="KW-0413">Isomerase</keyword>
<dbReference type="EMBL" id="UINC01018159">
    <property type="protein sequence ID" value="SVA76012.1"/>
    <property type="molecule type" value="Genomic_DNA"/>
</dbReference>
<evidence type="ECO:0000259" key="12">
    <source>
        <dbReference type="PROSITE" id="PS51198"/>
    </source>
</evidence>
<feature type="domain" description="UvrD-like helicase C-terminal" evidence="13">
    <location>
        <begin position="287"/>
        <end position="568"/>
    </location>
</feature>
<dbReference type="Pfam" id="PF21196">
    <property type="entry name" value="PcrA_UvrD_tudor"/>
    <property type="match status" value="1"/>
</dbReference>
<dbReference type="Pfam" id="PF00580">
    <property type="entry name" value="UvrD-helicase"/>
    <property type="match status" value="1"/>
</dbReference>
<feature type="domain" description="UvrD-like helicase ATP-binding" evidence="12">
    <location>
        <begin position="7"/>
        <end position="286"/>
    </location>
</feature>
<dbReference type="Pfam" id="PF13361">
    <property type="entry name" value="UvrD_C"/>
    <property type="match status" value="1"/>
</dbReference>
<comment type="catalytic activity">
    <reaction evidence="8">
        <text>Couples ATP hydrolysis with the unwinding of duplex DNA by translocating in the 3'-5' direction.</text>
        <dbReference type="EC" id="5.6.2.4"/>
    </reaction>
</comment>
<evidence type="ECO:0000256" key="5">
    <source>
        <dbReference type="ARBA" id="ARBA00022840"/>
    </source>
</evidence>
<dbReference type="Gene3D" id="1.10.10.160">
    <property type="match status" value="1"/>
</dbReference>
<dbReference type="GO" id="GO:0033202">
    <property type="term" value="C:DNA helicase complex"/>
    <property type="evidence" value="ECO:0007669"/>
    <property type="project" value="TreeGrafter"/>
</dbReference>
<dbReference type="Gene3D" id="1.10.486.10">
    <property type="entry name" value="PCRA, domain 4"/>
    <property type="match status" value="1"/>
</dbReference>
<evidence type="ECO:0000256" key="6">
    <source>
        <dbReference type="ARBA" id="ARBA00023125"/>
    </source>
</evidence>
<gene>
    <name evidence="14" type="ORF">METZ01_LOCUS128866</name>
</gene>
<evidence type="ECO:0000256" key="2">
    <source>
        <dbReference type="ARBA" id="ARBA00022741"/>
    </source>
</evidence>
<dbReference type="PANTHER" id="PTHR11070:SF2">
    <property type="entry name" value="ATP-DEPENDENT DNA HELICASE SRS2"/>
    <property type="match status" value="1"/>
</dbReference>
<keyword evidence="5" id="KW-0067">ATP-binding</keyword>
<dbReference type="SUPFAM" id="SSF52540">
    <property type="entry name" value="P-loop containing nucleoside triphosphate hydrolases"/>
    <property type="match status" value="1"/>
</dbReference>
<evidence type="ECO:0000256" key="4">
    <source>
        <dbReference type="ARBA" id="ARBA00022806"/>
    </source>
</evidence>
<reference evidence="14" key="1">
    <citation type="submission" date="2018-05" db="EMBL/GenBank/DDBJ databases">
        <authorList>
            <person name="Lanie J.A."/>
            <person name="Ng W.-L."/>
            <person name="Kazmierczak K.M."/>
            <person name="Andrzejewski T.M."/>
            <person name="Davidsen T.M."/>
            <person name="Wayne K.J."/>
            <person name="Tettelin H."/>
            <person name="Glass J.I."/>
            <person name="Rusch D."/>
            <person name="Podicherti R."/>
            <person name="Tsui H.-C.T."/>
            <person name="Winkler M.E."/>
        </authorList>
    </citation>
    <scope>NUCLEOTIDE SEQUENCE</scope>
</reference>
<name>A0A381YHB2_9ZZZZ</name>
<keyword evidence="4" id="KW-0347">Helicase</keyword>